<protein>
    <submittedName>
        <fullName evidence="2">Uncharacterized protein</fullName>
    </submittedName>
</protein>
<dbReference type="Proteomes" id="UP000198508">
    <property type="component" value="Unassembled WGS sequence"/>
</dbReference>
<evidence type="ECO:0000313" key="3">
    <source>
        <dbReference type="Proteomes" id="UP000198508"/>
    </source>
</evidence>
<feature type="compositionally biased region" description="Basic and acidic residues" evidence="1">
    <location>
        <begin position="786"/>
        <end position="822"/>
    </location>
</feature>
<feature type="compositionally biased region" description="Basic and acidic residues" evidence="1">
    <location>
        <begin position="435"/>
        <end position="452"/>
    </location>
</feature>
<feature type="region of interest" description="Disordered" evidence="1">
    <location>
        <begin position="416"/>
        <end position="469"/>
    </location>
</feature>
<accession>A0A1I0K0Q5</accession>
<evidence type="ECO:0000313" key="2">
    <source>
        <dbReference type="EMBL" id="SEU17069.1"/>
    </source>
</evidence>
<feature type="region of interest" description="Disordered" evidence="1">
    <location>
        <begin position="741"/>
        <end position="822"/>
    </location>
</feature>
<dbReference type="AlphaFoldDB" id="A0A1I0K0Q5"/>
<gene>
    <name evidence="2" type="ORF">SAMN05216313_14127</name>
</gene>
<keyword evidence="3" id="KW-1185">Reference proteome</keyword>
<proteinExistence type="predicted"/>
<evidence type="ECO:0000256" key="1">
    <source>
        <dbReference type="SAM" id="MobiDB-lite"/>
    </source>
</evidence>
<sequence length="822" mass="91200">MAITKEMRQQLEQTKAQWAERQRIGNSMGEELEALPKGPLHTDNRVITIFDGGAKTPDETRDYIRSYHRADSASRAPYLSHMFDDLLSYRHESGMTDMAKMEGSLARLRDYSAKFCYSENLIKDNQEYFDSHYTTAQARVIAAGRDLFSDSTGILSYALNTNGYTYTLDARDPEARMTDSRTDAFLTAQTADFIYRQTMDAMEGNPVNSTMSLQVPEGTDKRIFFMAKDLDKGTLTPDSKACQSAVNVFDRMFSLPLNPVSLQGKEQAKLGKDIFDMIYIDGVPARQAFGKKHENATPSVQRDMMKAEVINAMTSGKNRLDLATLQRDGNNRLSVVVNRVQPDLRAVQPTIKEDYSAIRRVFNWGPFKCKTREEKQQTLLASDTDQEKRHDQIARWYRKDIGELMIKEDHEAKNKALGKTAEERQKAHQLLQEAKSPDRKGPAQNRDRRDPTRTSASRGHVPTTSLTADDEAYFGKAGIPLGPDKTGDLNSFFAKNGEDKGLSHLDHPSDRRNIADLILLSQGYTLPQLLSDTPEMQTARAEAGNIMVNALSNPDNDAGQATLARLCGRGAQNLCLAEIPLADPSTPMAVAENHGIMERVQGMCGVWSGTMTEPFIRQVTDRLDRTQNLGPYRLKLSLDTLSSYSSAAQKLGNYYKSPDAVNPDATFYSNQQTYRPAPSPMVSGLSGKAVMETFSALVPGDTFRVASLPSDQLETLKNSMSAAAGRAAAALRDKANRPALRDYLRGDSPNPLPGSNDLKPLEVRSAVRSKDLMAEEKQSGGPGSRPAREAKSPESAPRETKDREAKQQTAKERESADKGFSR</sequence>
<organism evidence="2 3">
    <name type="scientific">Enterocloster lavalensis</name>
    <dbReference type="NCBI Taxonomy" id="460384"/>
    <lineage>
        <taxon>Bacteria</taxon>
        <taxon>Bacillati</taxon>
        <taxon>Bacillota</taxon>
        <taxon>Clostridia</taxon>
        <taxon>Lachnospirales</taxon>
        <taxon>Lachnospiraceae</taxon>
        <taxon>Enterocloster</taxon>
    </lineage>
</organism>
<feature type="compositionally biased region" description="Polar residues" evidence="1">
    <location>
        <begin position="453"/>
        <end position="467"/>
    </location>
</feature>
<reference evidence="3" key="1">
    <citation type="submission" date="2016-10" db="EMBL/GenBank/DDBJ databases">
        <authorList>
            <person name="Varghese N."/>
            <person name="Submissions S."/>
        </authorList>
    </citation>
    <scope>NUCLEOTIDE SEQUENCE [LARGE SCALE GENOMIC DNA]</scope>
    <source>
        <strain evidence="3">NLAE-zl-G277</strain>
    </source>
</reference>
<feature type="compositionally biased region" description="Basic and acidic residues" evidence="1">
    <location>
        <begin position="768"/>
        <end position="778"/>
    </location>
</feature>
<dbReference type="EMBL" id="FOIM01000041">
    <property type="protein sequence ID" value="SEU17069.1"/>
    <property type="molecule type" value="Genomic_DNA"/>
</dbReference>
<feature type="compositionally biased region" description="Basic and acidic residues" evidence="1">
    <location>
        <begin position="416"/>
        <end position="426"/>
    </location>
</feature>
<dbReference type="RefSeq" id="WP_092370680.1">
    <property type="nucleotide sequence ID" value="NZ_FOIM01000041.1"/>
</dbReference>
<name>A0A1I0K0Q5_9FIRM</name>